<reference evidence="4" key="2">
    <citation type="submission" date="2023-11" db="UniProtKB">
        <authorList>
            <consortium name="WormBaseParasite"/>
        </authorList>
    </citation>
    <scope>IDENTIFICATION</scope>
</reference>
<keyword evidence="3" id="KW-1185">Reference proteome</keyword>
<dbReference type="Gene3D" id="3.30.465.10">
    <property type="match status" value="1"/>
</dbReference>
<feature type="region of interest" description="Disordered" evidence="1">
    <location>
        <begin position="358"/>
        <end position="382"/>
    </location>
</feature>
<dbReference type="SUPFAM" id="SSF56176">
    <property type="entry name" value="FAD-binding/transporter-associated domain-like"/>
    <property type="match status" value="1"/>
</dbReference>
<dbReference type="PROSITE" id="PS51387">
    <property type="entry name" value="FAD_PCMH"/>
    <property type="match status" value="1"/>
</dbReference>
<evidence type="ECO:0000313" key="3">
    <source>
        <dbReference type="Proteomes" id="UP000050795"/>
    </source>
</evidence>
<dbReference type="AlphaFoldDB" id="A0AA85KL71"/>
<proteinExistence type="predicted"/>
<evidence type="ECO:0000259" key="2">
    <source>
        <dbReference type="PROSITE" id="PS51387"/>
    </source>
</evidence>
<dbReference type="InterPro" id="IPR016169">
    <property type="entry name" value="FAD-bd_PCMH_sub2"/>
</dbReference>
<reference evidence="3" key="1">
    <citation type="submission" date="2022-06" db="EMBL/GenBank/DDBJ databases">
        <authorList>
            <person name="Berger JAMES D."/>
            <person name="Berger JAMES D."/>
        </authorList>
    </citation>
    <scope>NUCLEOTIDE SEQUENCE [LARGE SCALE GENOMIC DNA]</scope>
</reference>
<dbReference type="Proteomes" id="UP000050795">
    <property type="component" value="Unassembled WGS sequence"/>
</dbReference>
<accession>A0AA85KL71</accession>
<evidence type="ECO:0000313" key="4">
    <source>
        <dbReference type="WBParaSite" id="TREG1_95610.1"/>
    </source>
</evidence>
<dbReference type="PANTHER" id="PTHR43762:SF1">
    <property type="entry name" value="D-ARABINONO-1,4-LACTONE OXIDASE"/>
    <property type="match status" value="1"/>
</dbReference>
<feature type="domain" description="FAD-binding PCMH-type" evidence="2">
    <location>
        <begin position="58"/>
        <end position="254"/>
    </location>
</feature>
<dbReference type="InterPro" id="IPR010031">
    <property type="entry name" value="FAD_lactone_oxidase-like"/>
</dbReference>
<dbReference type="InterPro" id="IPR016166">
    <property type="entry name" value="FAD-bd_PCMH"/>
</dbReference>
<dbReference type="GO" id="GO:0016899">
    <property type="term" value="F:oxidoreductase activity, acting on the CH-OH group of donors, oxygen as acceptor"/>
    <property type="evidence" value="ECO:0007669"/>
    <property type="project" value="InterPro"/>
</dbReference>
<name>A0AA85KL71_TRIRE</name>
<dbReference type="WBParaSite" id="TREG1_95610.1">
    <property type="protein sequence ID" value="TREG1_95610.1"/>
    <property type="gene ID" value="TREG1_95610"/>
</dbReference>
<dbReference type="GO" id="GO:0071949">
    <property type="term" value="F:FAD binding"/>
    <property type="evidence" value="ECO:0007669"/>
    <property type="project" value="InterPro"/>
</dbReference>
<dbReference type="PANTHER" id="PTHR43762">
    <property type="entry name" value="L-GULONOLACTONE OXIDASE"/>
    <property type="match status" value="1"/>
</dbReference>
<dbReference type="InterPro" id="IPR036318">
    <property type="entry name" value="FAD-bd_PCMH-like_sf"/>
</dbReference>
<organism evidence="3 4">
    <name type="scientific">Trichobilharzia regenti</name>
    <name type="common">Nasal bird schistosome</name>
    <dbReference type="NCBI Taxonomy" id="157069"/>
    <lineage>
        <taxon>Eukaryota</taxon>
        <taxon>Metazoa</taxon>
        <taxon>Spiralia</taxon>
        <taxon>Lophotrochozoa</taxon>
        <taxon>Platyhelminthes</taxon>
        <taxon>Trematoda</taxon>
        <taxon>Digenea</taxon>
        <taxon>Strigeidida</taxon>
        <taxon>Schistosomatoidea</taxon>
        <taxon>Schistosomatidae</taxon>
        <taxon>Trichobilharzia</taxon>
    </lineage>
</organism>
<protein>
    <recommendedName>
        <fullName evidence="2">FAD-binding PCMH-type domain-containing protein</fullName>
    </recommendedName>
</protein>
<sequence>MELIHSNKENAHQYSPNENCNNDIIDTEKDVNIVIRLGEELQRRIGILPKVENYTIMLPNVPGKLIQMLCVKPKSYTEISRTVRAARTMKLTVRACGEQSAYNLFVYGNSGTVLIDCTQLADSPRLEFVTIKRKDTTTTTMEKELNGLKILSCVTIQELIDYQISHNIEISQTIETCSIWGTVVGALTSTQPGLVGPGGNALGGCLTDEVIAIRIVDCHGDLIEYTDENAVKAAVSNLGLLGVVYDVTLRYSSITLSKVNYRFCKWSDILDNEKTILKDAITNDQSIELIYLPYNSCRIISDKQLTNPQTTTTAINEGAANINDNDVLPDEDDENVQLDLKTWNNEQDEVLIRTTQRLSSHISNSKPGDPITPATADDNKENTDPMLIYESEPKEFVYLLDQVFGPLVSEFIEQPNNTPKLLKRAHKYLKYKYCPKPTVIQYTPWALNSFGKFKDPFRILKFTMETDYDLNRFILAVYTILDVLYKLTGDQMSTGSNNFSVNLGLRIQFTRGTKSGYLMGIGLEDDALQSDRQQLLLAHITFMGLTSPGPNNLWNDAASQITMTMLTKIPTCMPQWKTEWHNKELLFEKFHEALKEQAEPLKKLIAIADRDGMFLNEHLASILYDKLTFYQSLYRSQRDNYLLTI</sequence>
<evidence type="ECO:0000256" key="1">
    <source>
        <dbReference type="SAM" id="MobiDB-lite"/>
    </source>
</evidence>